<dbReference type="SMART" id="SM00235">
    <property type="entry name" value="ZnMc"/>
    <property type="match status" value="1"/>
</dbReference>
<evidence type="ECO:0000313" key="4">
    <source>
        <dbReference type="Proteomes" id="UP000632273"/>
    </source>
</evidence>
<comment type="caution">
    <text evidence="3">The sequence shown here is derived from an EMBL/GenBank/DDBJ whole genome shotgun (WGS) entry which is preliminary data.</text>
</comment>
<feature type="compositionally biased region" description="Polar residues" evidence="1">
    <location>
        <begin position="23"/>
        <end position="45"/>
    </location>
</feature>
<evidence type="ECO:0000259" key="2">
    <source>
        <dbReference type="SMART" id="SM00235"/>
    </source>
</evidence>
<protein>
    <recommendedName>
        <fullName evidence="2">Peptidase metallopeptidase domain-containing protein</fullName>
    </recommendedName>
</protein>
<dbReference type="Proteomes" id="UP000632273">
    <property type="component" value="Unassembled WGS sequence"/>
</dbReference>
<feature type="region of interest" description="Disordered" evidence="1">
    <location>
        <begin position="23"/>
        <end position="47"/>
    </location>
</feature>
<dbReference type="InterPro" id="IPR001506">
    <property type="entry name" value="Peptidase_M12A"/>
</dbReference>
<evidence type="ECO:0000313" key="3">
    <source>
        <dbReference type="EMBL" id="GGF10286.1"/>
    </source>
</evidence>
<organism evidence="3 4">
    <name type="scientific">Hymenobacter cavernae</name>
    <dbReference type="NCBI Taxonomy" id="2044852"/>
    <lineage>
        <taxon>Bacteria</taxon>
        <taxon>Pseudomonadati</taxon>
        <taxon>Bacteroidota</taxon>
        <taxon>Cytophagia</taxon>
        <taxon>Cytophagales</taxon>
        <taxon>Hymenobacteraceae</taxon>
        <taxon>Hymenobacter</taxon>
    </lineage>
</organism>
<dbReference type="InterPro" id="IPR006026">
    <property type="entry name" value="Peptidase_Metallo"/>
</dbReference>
<dbReference type="Gene3D" id="3.40.390.10">
    <property type="entry name" value="Collagenase (Catalytic Domain)"/>
    <property type="match status" value="1"/>
</dbReference>
<dbReference type="InterPro" id="IPR024079">
    <property type="entry name" value="MetalloPept_cat_dom_sf"/>
</dbReference>
<dbReference type="Pfam" id="PF01400">
    <property type="entry name" value="Astacin"/>
    <property type="match status" value="1"/>
</dbReference>
<proteinExistence type="predicted"/>
<keyword evidence="4" id="KW-1185">Reference proteome</keyword>
<accession>A0ABQ1U876</accession>
<dbReference type="RefSeq" id="WP_188813978.1">
    <property type="nucleotide sequence ID" value="NZ_BMHT01000003.1"/>
</dbReference>
<dbReference type="SUPFAM" id="SSF55486">
    <property type="entry name" value="Metalloproteases ('zincins'), catalytic domain"/>
    <property type="match status" value="1"/>
</dbReference>
<dbReference type="EMBL" id="BMHT01000003">
    <property type="protein sequence ID" value="GGF10286.1"/>
    <property type="molecule type" value="Genomic_DNA"/>
</dbReference>
<evidence type="ECO:0000256" key="1">
    <source>
        <dbReference type="SAM" id="MobiDB-lite"/>
    </source>
</evidence>
<feature type="domain" description="Peptidase metallopeptidase" evidence="2">
    <location>
        <begin position="106"/>
        <end position="247"/>
    </location>
</feature>
<reference evidence="4" key="1">
    <citation type="journal article" date="2019" name="Int. J. Syst. Evol. Microbiol.">
        <title>The Global Catalogue of Microorganisms (GCM) 10K type strain sequencing project: providing services to taxonomists for standard genome sequencing and annotation.</title>
        <authorList>
            <consortium name="The Broad Institute Genomics Platform"/>
            <consortium name="The Broad Institute Genome Sequencing Center for Infectious Disease"/>
            <person name="Wu L."/>
            <person name="Ma J."/>
        </authorList>
    </citation>
    <scope>NUCLEOTIDE SEQUENCE [LARGE SCALE GENOMIC DNA]</scope>
    <source>
        <strain evidence="4">CGMCC 1.15197</strain>
    </source>
</reference>
<name>A0ABQ1U876_9BACT</name>
<gene>
    <name evidence="3" type="ORF">GCM10011383_21840</name>
</gene>
<sequence>MNKSEKQLRDTLAKIAKLASSIVASGDTSEQSTGHDSSNGSSDSATADIPAAANLGCGIKQVPERLRVKAAETATRINPVNAPSLAALGGDAAAAVSDPQFLTLLTSKYWGPSPRVLTVSFMEATPADLRARIVSHLNAWSKTGCISFRETTGIGQIRISRGAGGYWSYLGTDVLLIPQNKPTMNLQGFTMNTPESEYKRVVRHEAGHTLGFPHEHMRQELISRIDPQKAYAYFWQTQGWNKATVDAQVLTPLKNTEIVGTLADQTSIMCYQLPGSITKDGKPILGGIDINLLDYAYVASIYPKLPFHTSAQHSDDHTHMHDHSTEDWSMEEDVPDEAITAAAQATLAPVESSEDSMDVYASSANGVAAEV</sequence>